<evidence type="ECO:0000313" key="8">
    <source>
        <dbReference type="Proteomes" id="UP000270471"/>
    </source>
</evidence>
<dbReference type="GO" id="GO:0050660">
    <property type="term" value="F:flavin adenine dinucleotide binding"/>
    <property type="evidence" value="ECO:0007669"/>
    <property type="project" value="InterPro"/>
</dbReference>
<feature type="binding site" evidence="5">
    <location>
        <position position="318"/>
    </location>
    <ligand>
        <name>FAD</name>
        <dbReference type="ChEBI" id="CHEBI:57692"/>
    </ligand>
</feature>
<proteinExistence type="inferred from homology"/>
<dbReference type="InterPro" id="IPR012132">
    <property type="entry name" value="GMC_OxRdtase"/>
</dbReference>
<dbReference type="PIRSF" id="PIRSF000137">
    <property type="entry name" value="Alcohol_oxidase"/>
    <property type="match status" value="1"/>
</dbReference>
<feature type="binding site" evidence="5">
    <location>
        <begin position="546"/>
        <end position="547"/>
    </location>
    <ligand>
        <name>FAD</name>
        <dbReference type="ChEBI" id="CHEBI:57692"/>
    </ligand>
</feature>
<evidence type="ECO:0000256" key="2">
    <source>
        <dbReference type="ARBA" id="ARBA00010790"/>
    </source>
</evidence>
<dbReference type="Gene3D" id="3.50.50.60">
    <property type="entry name" value="FAD/NAD(P)-binding domain"/>
    <property type="match status" value="1"/>
</dbReference>
<dbReference type="Pfam" id="PF05199">
    <property type="entry name" value="GMC_oxred_C"/>
    <property type="match status" value="1"/>
</dbReference>
<dbReference type="GO" id="GO:0016614">
    <property type="term" value="F:oxidoreductase activity, acting on CH-OH group of donors"/>
    <property type="evidence" value="ECO:0007669"/>
    <property type="project" value="InterPro"/>
</dbReference>
<dbReference type="SUPFAM" id="SSF51905">
    <property type="entry name" value="FAD/NAD(P)-binding domain"/>
    <property type="match status" value="1"/>
</dbReference>
<feature type="binding site" evidence="5">
    <location>
        <position position="545"/>
    </location>
    <ligand>
        <name>substrate</name>
    </ligand>
</feature>
<evidence type="ECO:0000259" key="6">
    <source>
        <dbReference type="PROSITE" id="PS00624"/>
    </source>
</evidence>
<sequence length="611" mass="65977">MQWSQGVAACCASVGLAGLGERLLGHQAHHRVDGRVDLLDAIEMRRDEFDGAHLTAPDGLSHPLRRPCTQLLVHRHLPTRRNGPVTPHARLIVSNSCNHGSNERTGVVTRDLPREVDTVVVGGGTSGNVVAARLAESGTDVLVLEAGPDFGPFGSEAWPSDILDATRLGHSNDWGYDSGDTLPVKVAFERARAIGGCSDFNGTTQTWGHRRDYDGWAEAGNAGWSTDELLPLFEEGTRKMRVKRYRAAELTPWQRAWYDGGTAVGLPQLDTLNNLDETVGFAPEDNNIVDGVRWNTAFAYLDPARQLPNLRIVGDAHVDRVVVEHGRATGVLVHWRGAAHTVRAARVVVAGGAYNSPQVLQRSGIGAPGLLRGLGIEVVADLPGVGENLHDQPFALMSWSGSEKMARAMDELRATGWAPDEQAMAKAASSFDPDVFDLHFLPYSPTHRGAEKRWSCGVGALLPHSRGHVRILTRDPEAKPLIDHRFLSDPDRHDAQVLAEGMMQLREIAAAPAMRDLVGTEIHPGPETGGLDGLVRHVEANPDNYWHPVGTCKMGPADDPTAVVGNDGQVHGIAGCYVADCSIMPVTPRATTAMPAVVIGERIAQFLIKRV</sequence>
<dbReference type="InterPro" id="IPR000172">
    <property type="entry name" value="GMC_OxRdtase_N"/>
</dbReference>
<dbReference type="InterPro" id="IPR036188">
    <property type="entry name" value="FAD/NAD-bd_sf"/>
</dbReference>
<accession>A0A3M0I768</accession>
<evidence type="ECO:0000256" key="5">
    <source>
        <dbReference type="PIRSR" id="PIRSR000137-2"/>
    </source>
</evidence>
<dbReference type="SUPFAM" id="SSF54373">
    <property type="entry name" value="FAD-linked reductases, C-terminal domain"/>
    <property type="match status" value="1"/>
</dbReference>
<evidence type="ECO:0000313" key="7">
    <source>
        <dbReference type="EMBL" id="RMB82623.1"/>
    </source>
</evidence>
<reference evidence="7 8" key="1">
    <citation type="submission" date="2017-11" db="EMBL/GenBank/DDBJ databases">
        <title>Draft genome of actinobacteria isolated from guarana (Paullinia cupana (Mart.) Ducke.</title>
        <authorList>
            <person name="Siqueira K.A."/>
            <person name="Liotti R.G."/>
            <person name="Mendes T.A.O."/>
            <person name="Soares M.A."/>
        </authorList>
    </citation>
    <scope>NUCLEOTIDE SEQUENCE [LARGE SCALE GENOMIC DNA]</scope>
    <source>
        <strain evidence="7 8">193</strain>
    </source>
</reference>
<dbReference type="AlphaFoldDB" id="A0A3M0I768"/>
<keyword evidence="8" id="KW-1185">Reference proteome</keyword>
<dbReference type="EMBL" id="PENI01000021">
    <property type="protein sequence ID" value="RMB82623.1"/>
    <property type="molecule type" value="Genomic_DNA"/>
</dbReference>
<dbReference type="PANTHER" id="PTHR11552:SF147">
    <property type="entry name" value="CHOLINE DEHYDROGENASE, MITOCHONDRIAL"/>
    <property type="match status" value="1"/>
</dbReference>
<comment type="cofactor">
    <cofactor evidence="1 5">
        <name>FAD</name>
        <dbReference type="ChEBI" id="CHEBI:57692"/>
    </cofactor>
</comment>
<protein>
    <submittedName>
        <fullName evidence="7">Glucose-methanol-choline oxidoreductase</fullName>
    </submittedName>
</protein>
<dbReference type="PROSITE" id="PS00624">
    <property type="entry name" value="GMC_OXRED_2"/>
    <property type="match status" value="1"/>
</dbReference>
<dbReference type="Pfam" id="PF00732">
    <property type="entry name" value="GMC_oxred_N"/>
    <property type="match status" value="1"/>
</dbReference>
<comment type="caution">
    <text evidence="7">The sequence shown here is derived from an EMBL/GenBank/DDBJ whole genome shotgun (WGS) entry which is preliminary data.</text>
</comment>
<evidence type="ECO:0000256" key="4">
    <source>
        <dbReference type="ARBA" id="ARBA00022827"/>
    </source>
</evidence>
<evidence type="ECO:0000256" key="3">
    <source>
        <dbReference type="ARBA" id="ARBA00022630"/>
    </source>
</evidence>
<gene>
    <name evidence="7" type="ORF">CTZ28_28120</name>
</gene>
<feature type="binding site" evidence="5">
    <location>
        <begin position="125"/>
        <end position="126"/>
    </location>
    <ligand>
        <name>FAD</name>
        <dbReference type="ChEBI" id="CHEBI:57692"/>
    </ligand>
</feature>
<comment type="similarity">
    <text evidence="2">Belongs to the GMC oxidoreductase family.</text>
</comment>
<dbReference type="Proteomes" id="UP000270471">
    <property type="component" value="Unassembled WGS sequence"/>
</dbReference>
<dbReference type="InterPro" id="IPR007867">
    <property type="entry name" value="GMC_OxRtase_C"/>
</dbReference>
<evidence type="ECO:0000256" key="1">
    <source>
        <dbReference type="ARBA" id="ARBA00001974"/>
    </source>
</evidence>
<dbReference type="PANTHER" id="PTHR11552">
    <property type="entry name" value="GLUCOSE-METHANOL-CHOLINE GMC OXIDOREDUCTASE"/>
    <property type="match status" value="1"/>
</dbReference>
<dbReference type="Gene3D" id="3.30.410.40">
    <property type="match status" value="1"/>
</dbReference>
<organism evidence="7 8">
    <name type="scientific">Streptomyces shenzhenensis</name>
    <dbReference type="NCBI Taxonomy" id="943815"/>
    <lineage>
        <taxon>Bacteria</taxon>
        <taxon>Bacillati</taxon>
        <taxon>Actinomycetota</taxon>
        <taxon>Actinomycetes</taxon>
        <taxon>Kitasatosporales</taxon>
        <taxon>Streptomycetaceae</taxon>
        <taxon>Streptomyces</taxon>
    </lineage>
</organism>
<feature type="domain" description="Glucose-methanol-choline oxidoreductase N-terminal" evidence="6">
    <location>
        <begin position="352"/>
        <end position="366"/>
    </location>
</feature>
<keyword evidence="3" id="KW-0285">Flavoprotein</keyword>
<keyword evidence="4 5" id="KW-0274">FAD</keyword>
<name>A0A3M0I768_9ACTN</name>